<evidence type="ECO:0000313" key="2">
    <source>
        <dbReference type="Proteomes" id="UP000190641"/>
    </source>
</evidence>
<protein>
    <submittedName>
        <fullName evidence="1">Uncharacterized protein</fullName>
    </submittedName>
</protein>
<organism evidence="1 2">
    <name type="scientific">Bacillus cereus</name>
    <dbReference type="NCBI Taxonomy" id="1396"/>
    <lineage>
        <taxon>Bacteria</taxon>
        <taxon>Bacillati</taxon>
        <taxon>Bacillota</taxon>
        <taxon>Bacilli</taxon>
        <taxon>Bacillales</taxon>
        <taxon>Bacillaceae</taxon>
        <taxon>Bacillus</taxon>
        <taxon>Bacillus cereus group</taxon>
    </lineage>
</organism>
<comment type="caution">
    <text evidence="1">The sequence shown here is derived from an EMBL/GenBank/DDBJ whole genome shotgun (WGS) entry which is preliminary data.</text>
</comment>
<sequence>MQRDGYPLSSDTVYLWSNGSGTGGEHKELTTPQAQYPRVPSKTTVLGVPTGEGVPFLLKGGWGIRSFYKGVKGTSSLVGSDKVRGFVVSFVCKS</sequence>
<dbReference type="AlphaFoldDB" id="A0A9X6GCA4"/>
<reference evidence="1 2" key="1">
    <citation type="submission" date="2017-01" db="EMBL/GenBank/DDBJ databases">
        <title>Bacillus cereus isolates.</title>
        <authorList>
            <person name="Beno S.M."/>
        </authorList>
    </citation>
    <scope>NUCLEOTIDE SEQUENCE [LARGE SCALE GENOMIC DNA]</scope>
    <source>
        <strain evidence="1 2">FSL K6-1030</strain>
    </source>
</reference>
<name>A0A9X6GCA4_BACCE</name>
<evidence type="ECO:0000313" key="1">
    <source>
        <dbReference type="EMBL" id="OOR71263.1"/>
    </source>
</evidence>
<accession>A0A9X6GCA4</accession>
<dbReference type="EMBL" id="MUAU01000231">
    <property type="protein sequence ID" value="OOR71263.1"/>
    <property type="molecule type" value="Genomic_DNA"/>
</dbReference>
<proteinExistence type="predicted"/>
<dbReference type="Proteomes" id="UP000190641">
    <property type="component" value="Unassembled WGS sequence"/>
</dbReference>
<gene>
    <name evidence="1" type="ORF">BLX06_31720</name>
</gene>